<protein>
    <recommendedName>
        <fullName evidence="1">Glucosamine inositolphosphorylceramide transferase 1 N-terminal domain-containing protein</fullName>
    </recommendedName>
</protein>
<evidence type="ECO:0000313" key="3">
    <source>
        <dbReference type="Proteomes" id="UP000233491"/>
    </source>
</evidence>
<accession>A0A1I4SSP7</accession>
<evidence type="ECO:0000259" key="1">
    <source>
        <dbReference type="Pfam" id="PF24793"/>
    </source>
</evidence>
<proteinExistence type="predicted"/>
<dbReference type="InterPro" id="IPR056442">
    <property type="entry name" value="GINT1_N"/>
</dbReference>
<dbReference type="InterPro" id="IPR023296">
    <property type="entry name" value="Glyco_hydro_beta-prop_sf"/>
</dbReference>
<dbReference type="AlphaFoldDB" id="A0A1I4SSP7"/>
<name>A0A1I4SSP7_9HYPH</name>
<dbReference type="Proteomes" id="UP000233491">
    <property type="component" value="Unassembled WGS sequence"/>
</dbReference>
<organism evidence="2 3">
    <name type="scientific">Pleomorphomonas diazotrophica</name>
    <dbReference type="NCBI Taxonomy" id="1166257"/>
    <lineage>
        <taxon>Bacteria</taxon>
        <taxon>Pseudomonadati</taxon>
        <taxon>Pseudomonadota</taxon>
        <taxon>Alphaproteobacteria</taxon>
        <taxon>Hyphomicrobiales</taxon>
        <taxon>Pleomorphomonadaceae</taxon>
        <taxon>Pleomorphomonas</taxon>
    </lineage>
</organism>
<dbReference type="SUPFAM" id="SSF75005">
    <property type="entry name" value="Arabinanase/levansucrase/invertase"/>
    <property type="match status" value="1"/>
</dbReference>
<feature type="domain" description="Glucosamine inositolphosphorylceramide transferase 1 N-terminal" evidence="1">
    <location>
        <begin position="254"/>
        <end position="457"/>
    </location>
</feature>
<dbReference type="Pfam" id="PF24793">
    <property type="entry name" value="GINT1_N"/>
    <property type="match status" value="1"/>
</dbReference>
<comment type="caution">
    <text evidence="2">The sequence shown here is derived from an EMBL/GenBank/DDBJ whole genome shotgun (WGS) entry which is preliminary data.</text>
</comment>
<dbReference type="Gene3D" id="2.115.10.20">
    <property type="entry name" value="Glycosyl hydrolase domain, family 43"/>
    <property type="match status" value="1"/>
</dbReference>
<reference evidence="2 3" key="1">
    <citation type="submission" date="2017-12" db="EMBL/GenBank/DDBJ databases">
        <title>Anaerobic carbon monoxide metabolism by Pleomorphomonas carboxyditropha sp. nov., a new mesophilic hydrogenogenic carboxidotroph.</title>
        <authorList>
            <person name="Esquivel-Elizondo S."/>
            <person name="Krajmalnik-Brown R."/>
        </authorList>
    </citation>
    <scope>NUCLEOTIDE SEQUENCE [LARGE SCALE GENOMIC DNA]</scope>
    <source>
        <strain evidence="2 3">R5-392</strain>
    </source>
</reference>
<dbReference type="EMBL" id="PJNW01000011">
    <property type="protein sequence ID" value="PKR88514.1"/>
    <property type="molecule type" value="Genomic_DNA"/>
</dbReference>
<keyword evidence="3" id="KW-1185">Reference proteome</keyword>
<sequence length="495" mass="53050">MRVLFLIDSTDLRRWQAEAITGVLAAIGASGTIATVAGPSPAGLLDLCLAFESLAFRRPRSEPLDRLSPAALNLPPSDGNADIVIDLAATTEVSFDRLLITVGGVGVAAGAADAVMAGEEPFLDLVAVTGGLHRLVGRWHVAVEDRRHLGSGMTTAASRAIEMLTLAASRLAAGATLHDLTLPRVETEPRPHRPGSPGRFTAAAFARYLAGRLERLVRTPPNWAVAWRIDETGDNALPVIADRPWRRLLDDGERFYADPFVVRYGGRTTLLVEEFPFATQKGIISAVELGADGPIGTPRPVIETGCHLSYPFVFEEDGTLYMIPETSGRRQVQLWRAVEFPDRWEPVAVLIDDIDLGDATLLRADGRYHLFGTVRPNWGSSWDGLAVFTAERLAGPWAPLFAGPAKVDVASARPAGRMFPLGKSVVRPFQDSSGGYGAGLGFARVDRLDASGYAETPLVTLRPAPPLSGLHTYNRGGGFEVIDVIADADATIVTP</sequence>
<evidence type="ECO:0000313" key="2">
    <source>
        <dbReference type="EMBL" id="PKR88514.1"/>
    </source>
</evidence>
<gene>
    <name evidence="2" type="ORF">CXZ10_14015</name>
</gene>